<feature type="compositionally biased region" description="Polar residues" evidence="1">
    <location>
        <begin position="25"/>
        <end position="38"/>
    </location>
</feature>
<dbReference type="Proteomes" id="UP000243499">
    <property type="component" value="Chromosome 1"/>
</dbReference>
<protein>
    <submittedName>
        <fullName evidence="2">Uncharacterized protein</fullName>
    </submittedName>
</protein>
<evidence type="ECO:0000256" key="1">
    <source>
        <dbReference type="SAM" id="MobiDB-lite"/>
    </source>
</evidence>
<gene>
    <name evidence="2" type="ORF">PAHAL_1G038100</name>
</gene>
<feature type="region of interest" description="Disordered" evidence="1">
    <location>
        <begin position="1"/>
        <end position="113"/>
    </location>
</feature>
<dbReference type="AlphaFoldDB" id="A0A2S3GLQ0"/>
<accession>A0A2S3GLQ0</accession>
<dbReference type="EMBL" id="CM008046">
    <property type="protein sequence ID" value="PAN04054.1"/>
    <property type="molecule type" value="Genomic_DNA"/>
</dbReference>
<feature type="compositionally biased region" description="Polar residues" evidence="1">
    <location>
        <begin position="51"/>
        <end position="61"/>
    </location>
</feature>
<organism evidence="2">
    <name type="scientific">Panicum hallii</name>
    <dbReference type="NCBI Taxonomy" id="206008"/>
    <lineage>
        <taxon>Eukaryota</taxon>
        <taxon>Viridiplantae</taxon>
        <taxon>Streptophyta</taxon>
        <taxon>Embryophyta</taxon>
        <taxon>Tracheophyta</taxon>
        <taxon>Spermatophyta</taxon>
        <taxon>Magnoliopsida</taxon>
        <taxon>Liliopsida</taxon>
        <taxon>Poales</taxon>
        <taxon>Poaceae</taxon>
        <taxon>PACMAD clade</taxon>
        <taxon>Panicoideae</taxon>
        <taxon>Panicodae</taxon>
        <taxon>Paniceae</taxon>
        <taxon>Panicinae</taxon>
        <taxon>Panicum</taxon>
        <taxon>Panicum sect. Panicum</taxon>
    </lineage>
</organism>
<feature type="compositionally biased region" description="Low complexity" evidence="1">
    <location>
        <begin position="77"/>
        <end position="89"/>
    </location>
</feature>
<sequence length="113" mass="11507">MLRATFRRPSTPSLCASAGTRGPMLSSSGGPQASQVNSAVAPRRPLPPPSANHSTTATSCSPLMPLPCVRPRRPGAARRNAGSGACNAAPLSRKHSSALKLLDERGGPVTSAP</sequence>
<proteinExistence type="predicted"/>
<reference evidence="2" key="1">
    <citation type="submission" date="2018-04" db="EMBL/GenBank/DDBJ databases">
        <title>WGS assembly of Panicum hallii.</title>
        <authorList>
            <person name="Lovell J."/>
            <person name="Jenkins J."/>
            <person name="Lowry D."/>
            <person name="Mamidi S."/>
            <person name="Sreedasyam A."/>
            <person name="Weng X."/>
            <person name="Barry K."/>
            <person name="Bonette J."/>
            <person name="Campitelli B."/>
            <person name="Daum C."/>
            <person name="Gordon S."/>
            <person name="Gould B."/>
            <person name="Lipzen A."/>
            <person name="Macqueen A."/>
            <person name="Palacio-Mejia J."/>
            <person name="Plott C."/>
            <person name="Shakirov E."/>
            <person name="Shu S."/>
            <person name="Yoshinaga Y."/>
            <person name="Zane M."/>
            <person name="Rokhsar D."/>
            <person name="Grimwood J."/>
            <person name="Schmutz J."/>
            <person name="Juenger T."/>
        </authorList>
    </citation>
    <scope>NUCLEOTIDE SEQUENCE [LARGE SCALE GENOMIC DNA]</scope>
    <source>
        <strain evidence="2">FIL2</strain>
    </source>
</reference>
<dbReference type="Gramene" id="PAN04054">
    <property type="protein sequence ID" value="PAN04054"/>
    <property type="gene ID" value="PAHAL_1G038100"/>
</dbReference>
<evidence type="ECO:0000313" key="2">
    <source>
        <dbReference type="EMBL" id="PAN04054.1"/>
    </source>
</evidence>
<name>A0A2S3GLQ0_9POAL</name>